<proteinExistence type="predicted"/>
<keyword evidence="2" id="KW-1185">Reference proteome</keyword>
<gene>
    <name evidence="1" type="ORF">CEXT_687251</name>
</gene>
<comment type="caution">
    <text evidence="1">The sequence shown here is derived from an EMBL/GenBank/DDBJ whole genome shotgun (WGS) entry which is preliminary data.</text>
</comment>
<dbReference type="EMBL" id="BPLR01013995">
    <property type="protein sequence ID" value="GIY65468.1"/>
    <property type="molecule type" value="Genomic_DNA"/>
</dbReference>
<reference evidence="1 2" key="1">
    <citation type="submission" date="2021-06" db="EMBL/GenBank/DDBJ databases">
        <title>Caerostris extrusa draft genome.</title>
        <authorList>
            <person name="Kono N."/>
            <person name="Arakawa K."/>
        </authorList>
    </citation>
    <scope>NUCLEOTIDE SEQUENCE [LARGE SCALE GENOMIC DNA]</scope>
</reference>
<evidence type="ECO:0000313" key="2">
    <source>
        <dbReference type="Proteomes" id="UP001054945"/>
    </source>
</evidence>
<organism evidence="1 2">
    <name type="scientific">Caerostris extrusa</name>
    <name type="common">Bark spider</name>
    <name type="synonym">Caerostris bankana</name>
    <dbReference type="NCBI Taxonomy" id="172846"/>
    <lineage>
        <taxon>Eukaryota</taxon>
        <taxon>Metazoa</taxon>
        <taxon>Ecdysozoa</taxon>
        <taxon>Arthropoda</taxon>
        <taxon>Chelicerata</taxon>
        <taxon>Arachnida</taxon>
        <taxon>Araneae</taxon>
        <taxon>Araneomorphae</taxon>
        <taxon>Entelegynae</taxon>
        <taxon>Araneoidea</taxon>
        <taxon>Araneidae</taxon>
        <taxon>Caerostris</taxon>
    </lineage>
</organism>
<sequence length="105" mass="12108">MDLKRTAPPKVFLPFYQLHHNQELCNLVNYMLEGRARITTNNPTMFADELAVNISDKLSLENVERVNSAQKTYLPSETGEACQIDQQSNGHTKEFFVLNQFYNLL</sequence>
<evidence type="ECO:0000313" key="1">
    <source>
        <dbReference type="EMBL" id="GIY65468.1"/>
    </source>
</evidence>
<dbReference type="Proteomes" id="UP001054945">
    <property type="component" value="Unassembled WGS sequence"/>
</dbReference>
<dbReference type="AlphaFoldDB" id="A0AAV4V5Z4"/>
<protein>
    <submittedName>
        <fullName evidence="1">Uncharacterized protein</fullName>
    </submittedName>
</protein>
<accession>A0AAV4V5Z4</accession>
<name>A0AAV4V5Z4_CAEEX</name>